<dbReference type="GO" id="GO:0016757">
    <property type="term" value="F:glycosyltransferase activity"/>
    <property type="evidence" value="ECO:0007669"/>
    <property type="project" value="InterPro"/>
</dbReference>
<feature type="domain" description="Glycosyl transferase family 1" evidence="2">
    <location>
        <begin position="160"/>
        <end position="333"/>
    </location>
</feature>
<evidence type="ECO:0000313" key="5">
    <source>
        <dbReference type="Proteomes" id="UP000176527"/>
    </source>
</evidence>
<dbReference type="AlphaFoldDB" id="A0A1F5K8J0"/>
<dbReference type="EMBL" id="MFDE01000048">
    <property type="protein sequence ID" value="OGE37219.1"/>
    <property type="molecule type" value="Genomic_DNA"/>
</dbReference>
<evidence type="ECO:0000256" key="1">
    <source>
        <dbReference type="ARBA" id="ARBA00022679"/>
    </source>
</evidence>
<evidence type="ECO:0000259" key="3">
    <source>
        <dbReference type="Pfam" id="PF13439"/>
    </source>
</evidence>
<dbReference type="Pfam" id="PF00534">
    <property type="entry name" value="Glycos_transf_1"/>
    <property type="match status" value="1"/>
</dbReference>
<reference evidence="4 5" key="1">
    <citation type="journal article" date="2016" name="Nat. Commun.">
        <title>Thousands of microbial genomes shed light on interconnected biogeochemical processes in an aquifer system.</title>
        <authorList>
            <person name="Anantharaman K."/>
            <person name="Brown C.T."/>
            <person name="Hug L.A."/>
            <person name="Sharon I."/>
            <person name="Castelle C.J."/>
            <person name="Probst A.J."/>
            <person name="Thomas B.C."/>
            <person name="Singh A."/>
            <person name="Wilkins M.J."/>
            <person name="Karaoz U."/>
            <person name="Brodie E.L."/>
            <person name="Williams K.H."/>
            <person name="Hubbard S.S."/>
            <person name="Banfield J.F."/>
        </authorList>
    </citation>
    <scope>NUCLEOTIDE SEQUENCE [LARGE SCALE GENOMIC DNA]</scope>
</reference>
<gene>
    <name evidence="4" type="ORF">A3F00_02330</name>
</gene>
<dbReference type="SUPFAM" id="SSF53756">
    <property type="entry name" value="UDP-Glycosyltransferase/glycogen phosphorylase"/>
    <property type="match status" value="1"/>
</dbReference>
<sequence>MKTIKVAFCTKPLHSGHSVRGVGYYARNILENLKSLDDVEVEEFEDISKIKKADVVHYPWFDLFNRTLPINKRFPTIVTVHDVIPLLYPDQYPPGIKGRLNFALQKIALISCKYIITVSEASKKDIENYLKVRKEKIIVTYEAANENFKIQPDSKQLKIRRKFNLPERFLLYVGDANFNKNTPMLIEGFRKLKSLPEFKDLKLVLIGNVFLKKPENINHPELESLKKTLSLITEYKLENEVIIPGQLETDELAAVYNLALVYVQPSLYEGFGLPVLEAMSCGVPVVSSDSPALKEIGGEAVVYFNPKDLNSFVDCLKSVLQNRSIQDKLSKSGLNRASRFSWENTADETIKVYKQSLQ</sequence>
<evidence type="ECO:0000259" key="2">
    <source>
        <dbReference type="Pfam" id="PF00534"/>
    </source>
</evidence>
<dbReference type="PANTHER" id="PTHR46401">
    <property type="entry name" value="GLYCOSYLTRANSFERASE WBBK-RELATED"/>
    <property type="match status" value="1"/>
</dbReference>
<proteinExistence type="predicted"/>
<comment type="caution">
    <text evidence="4">The sequence shown here is derived from an EMBL/GenBank/DDBJ whole genome shotgun (WGS) entry which is preliminary data.</text>
</comment>
<accession>A0A1F5K8J0</accession>
<dbReference type="Gene3D" id="3.40.50.2000">
    <property type="entry name" value="Glycogen Phosphorylase B"/>
    <property type="match status" value="2"/>
</dbReference>
<dbReference type="Pfam" id="PF13439">
    <property type="entry name" value="Glyco_transf_4"/>
    <property type="match status" value="1"/>
</dbReference>
<dbReference type="CDD" id="cd03809">
    <property type="entry name" value="GT4_MtfB-like"/>
    <property type="match status" value="1"/>
</dbReference>
<dbReference type="InterPro" id="IPR028098">
    <property type="entry name" value="Glyco_trans_4-like_N"/>
</dbReference>
<dbReference type="PANTHER" id="PTHR46401:SF2">
    <property type="entry name" value="GLYCOSYLTRANSFERASE WBBK-RELATED"/>
    <property type="match status" value="1"/>
</dbReference>
<name>A0A1F5K8J0_9BACT</name>
<organism evidence="4 5">
    <name type="scientific">Candidatus Daviesbacteria bacterium RIFCSPHIGHO2_12_FULL_37_11</name>
    <dbReference type="NCBI Taxonomy" id="1797777"/>
    <lineage>
        <taxon>Bacteria</taxon>
        <taxon>Candidatus Daviesiibacteriota</taxon>
    </lineage>
</organism>
<dbReference type="Proteomes" id="UP000176527">
    <property type="component" value="Unassembled WGS sequence"/>
</dbReference>
<keyword evidence="1" id="KW-0808">Transferase</keyword>
<evidence type="ECO:0000313" key="4">
    <source>
        <dbReference type="EMBL" id="OGE37219.1"/>
    </source>
</evidence>
<feature type="domain" description="Glycosyltransferase subfamily 4-like N-terminal" evidence="3">
    <location>
        <begin position="52"/>
        <end position="141"/>
    </location>
</feature>
<dbReference type="InterPro" id="IPR001296">
    <property type="entry name" value="Glyco_trans_1"/>
</dbReference>
<evidence type="ECO:0008006" key="6">
    <source>
        <dbReference type="Google" id="ProtNLM"/>
    </source>
</evidence>
<protein>
    <recommendedName>
        <fullName evidence="6">Glycosyl transferase family 1 domain-containing protein</fullName>
    </recommendedName>
</protein>